<accession>A0A4R5FT79</accession>
<feature type="region of interest" description="Disordered" evidence="1">
    <location>
        <begin position="44"/>
        <end position="64"/>
    </location>
</feature>
<evidence type="ECO:0000256" key="1">
    <source>
        <dbReference type="SAM" id="MobiDB-lite"/>
    </source>
</evidence>
<keyword evidence="3" id="KW-1185">Reference proteome</keyword>
<dbReference type="AlphaFoldDB" id="A0A4R5FT79"/>
<feature type="compositionally biased region" description="Polar residues" evidence="1">
    <location>
        <begin position="44"/>
        <end position="53"/>
    </location>
</feature>
<comment type="caution">
    <text evidence="2">The sequence shown here is derived from an EMBL/GenBank/DDBJ whole genome shotgun (WGS) entry which is preliminary data.</text>
</comment>
<gene>
    <name evidence="2" type="ORF">E1295_10000</name>
</gene>
<dbReference type="RefSeq" id="WP_132629888.1">
    <property type="nucleotide sequence ID" value="NZ_SMLD01000018.1"/>
</dbReference>
<dbReference type="EMBL" id="SMLD01000018">
    <property type="protein sequence ID" value="TDE56720.1"/>
    <property type="molecule type" value="Genomic_DNA"/>
</dbReference>
<sequence>MVGKPGEVAVTATAEADQHMHPGGILLRDLSIRVVQHMFTTIMQRGSDQTPSKIRSGCHNGSRA</sequence>
<dbReference type="Proteomes" id="UP000295136">
    <property type="component" value="Unassembled WGS sequence"/>
</dbReference>
<protein>
    <submittedName>
        <fullName evidence="2">Uncharacterized protein</fullName>
    </submittedName>
</protein>
<evidence type="ECO:0000313" key="2">
    <source>
        <dbReference type="EMBL" id="TDE56720.1"/>
    </source>
</evidence>
<proteinExistence type="predicted"/>
<organism evidence="2 3">
    <name type="scientific">Nonomuraea mesophila</name>
    <dbReference type="NCBI Taxonomy" id="2530382"/>
    <lineage>
        <taxon>Bacteria</taxon>
        <taxon>Bacillati</taxon>
        <taxon>Actinomycetota</taxon>
        <taxon>Actinomycetes</taxon>
        <taxon>Streptosporangiales</taxon>
        <taxon>Streptosporangiaceae</taxon>
        <taxon>Nonomuraea</taxon>
    </lineage>
</organism>
<reference evidence="2 3" key="1">
    <citation type="submission" date="2019-03" db="EMBL/GenBank/DDBJ databases">
        <title>Draft genome sequences of novel Actinobacteria.</title>
        <authorList>
            <person name="Sahin N."/>
            <person name="Ay H."/>
            <person name="Saygin H."/>
        </authorList>
    </citation>
    <scope>NUCLEOTIDE SEQUENCE [LARGE SCALE GENOMIC DNA]</scope>
    <source>
        <strain evidence="2 3">6K102</strain>
    </source>
</reference>
<evidence type="ECO:0000313" key="3">
    <source>
        <dbReference type="Proteomes" id="UP000295136"/>
    </source>
</evidence>
<name>A0A4R5FT79_9ACTN</name>